<proteinExistence type="inferred from homology"/>
<dbReference type="EC" id="3.5.1.19" evidence="6"/>
<reference evidence="9" key="1">
    <citation type="submission" date="2009-09" db="EMBL/GenBank/DDBJ databases">
        <authorList>
            <consortium name="The Broad Institute Genome Sequencing Platform"/>
            <person name="Ward D."/>
            <person name="Feldgarden M."/>
            <person name="Earl A."/>
            <person name="Young S.K."/>
            <person name="Zeng Q."/>
            <person name="Koehrsen M."/>
            <person name="Alvarado L."/>
            <person name="Berlin A."/>
            <person name="Bochicchio J."/>
            <person name="Borenstein D."/>
            <person name="Chapman S.B."/>
            <person name="Chen Z."/>
            <person name="Engels R."/>
            <person name="Freedman E."/>
            <person name="Gellesch M."/>
            <person name="Goldberg J."/>
            <person name="Griggs A."/>
            <person name="Gujja S."/>
            <person name="Heilman E."/>
            <person name="Heiman D."/>
            <person name="Hepburn T."/>
            <person name="Howarth C."/>
            <person name="Jen D."/>
            <person name="Larson L."/>
            <person name="Lewis B."/>
            <person name="Mehta T."/>
            <person name="Park D."/>
            <person name="Pearson M."/>
            <person name="Roberts A."/>
            <person name="Saif S."/>
            <person name="Shea T."/>
            <person name="Shenoy N."/>
            <person name="Sisk P."/>
            <person name="Stolte C."/>
            <person name="Sykes S."/>
            <person name="Thomson T."/>
            <person name="Walk T."/>
            <person name="White J."/>
            <person name="Yandava C."/>
            <person name="Sibley C.D."/>
            <person name="Field T.R."/>
            <person name="Grinwis M."/>
            <person name="Eshaghurshan C.S."/>
            <person name="Surette M.G."/>
            <person name="Haas B."/>
            <person name="Nusbaum C."/>
            <person name="Birren B."/>
        </authorList>
    </citation>
    <scope>NUCLEOTIDE SEQUENCE [LARGE SCALE GENOMIC DNA]</scope>
    <source>
        <strain evidence="9">ATCC 700633</strain>
    </source>
</reference>
<dbReference type="OrthoDB" id="9796485at2"/>
<evidence type="ECO:0000256" key="7">
    <source>
        <dbReference type="ARBA" id="ARBA00043224"/>
    </source>
</evidence>
<dbReference type="eggNOG" id="COG1335">
    <property type="taxonomic scope" value="Bacteria"/>
</dbReference>
<dbReference type="PANTHER" id="PTHR11080:SF2">
    <property type="entry name" value="LD05707P"/>
    <property type="match status" value="1"/>
</dbReference>
<gene>
    <name evidence="9" type="ORF">HMPREF0446_00168</name>
</gene>
<dbReference type="InterPro" id="IPR052347">
    <property type="entry name" value="Isochorismatase_Nicotinamidase"/>
</dbReference>
<evidence type="ECO:0000313" key="10">
    <source>
        <dbReference type="Proteomes" id="UP000002939"/>
    </source>
</evidence>
<evidence type="ECO:0000256" key="4">
    <source>
        <dbReference type="ARBA" id="ARBA00022801"/>
    </source>
</evidence>
<dbReference type="Gene3D" id="3.40.50.850">
    <property type="entry name" value="Isochorismatase-like"/>
    <property type="match status" value="1"/>
</dbReference>
<keyword evidence="3" id="KW-0479">Metal-binding</keyword>
<protein>
    <recommendedName>
        <fullName evidence="6">nicotinamidase</fullName>
        <ecNumber evidence="6">3.5.1.19</ecNumber>
    </recommendedName>
    <alternativeName>
        <fullName evidence="7">Nicotinamide deamidase</fullName>
    </alternativeName>
</protein>
<organism evidence="9 10">
    <name type="scientific">Granulicatella elegans ATCC 700633</name>
    <dbReference type="NCBI Taxonomy" id="626369"/>
    <lineage>
        <taxon>Bacteria</taxon>
        <taxon>Bacillati</taxon>
        <taxon>Bacillota</taxon>
        <taxon>Bacilli</taxon>
        <taxon>Lactobacillales</taxon>
        <taxon>Carnobacteriaceae</taxon>
        <taxon>Granulicatella</taxon>
    </lineage>
</organism>
<dbReference type="PANTHER" id="PTHR11080">
    <property type="entry name" value="PYRAZINAMIDASE/NICOTINAMIDASE"/>
    <property type="match status" value="1"/>
</dbReference>
<dbReference type="InterPro" id="IPR000868">
    <property type="entry name" value="Isochorismatase-like_dom"/>
</dbReference>
<keyword evidence="4" id="KW-0378">Hydrolase</keyword>
<dbReference type="EMBL" id="ACRF02000015">
    <property type="protein sequence ID" value="EEW93286.1"/>
    <property type="molecule type" value="Genomic_DNA"/>
</dbReference>
<dbReference type="STRING" id="626369.HMPREF0446_00168"/>
<dbReference type="AlphaFoldDB" id="D0BJN3"/>
<evidence type="ECO:0000313" key="9">
    <source>
        <dbReference type="EMBL" id="EEW93286.1"/>
    </source>
</evidence>
<dbReference type="SUPFAM" id="SSF52499">
    <property type="entry name" value="Isochorismatase-like hydrolases"/>
    <property type="match status" value="1"/>
</dbReference>
<dbReference type="CDD" id="cd00431">
    <property type="entry name" value="cysteine_hydrolases"/>
    <property type="match status" value="1"/>
</dbReference>
<dbReference type="GO" id="GO:0019363">
    <property type="term" value="P:pyridine nucleotide biosynthetic process"/>
    <property type="evidence" value="ECO:0007669"/>
    <property type="project" value="UniProtKB-KW"/>
</dbReference>
<name>D0BJN3_9LACT</name>
<accession>D0BJN3</accession>
<dbReference type="Pfam" id="PF00857">
    <property type="entry name" value="Isochorismatase"/>
    <property type="match status" value="1"/>
</dbReference>
<dbReference type="GO" id="GO:0008936">
    <property type="term" value="F:nicotinamidase activity"/>
    <property type="evidence" value="ECO:0007669"/>
    <property type="project" value="UniProtKB-EC"/>
</dbReference>
<evidence type="ECO:0000256" key="1">
    <source>
        <dbReference type="ARBA" id="ARBA00006336"/>
    </source>
</evidence>
<dbReference type="InterPro" id="IPR036380">
    <property type="entry name" value="Isochorismatase-like_sf"/>
</dbReference>
<reference evidence="9" key="2">
    <citation type="submission" date="2011-10" db="EMBL/GenBank/DDBJ databases">
        <title>The Genome Sequence of Granulicatella elegans ATCC 700633.</title>
        <authorList>
            <consortium name="The Broad Institute Genome Sequencing Platform"/>
            <consortium name="The Broad Institute Genome Sequencing Center for Infectious Disease"/>
            <person name="Earl A."/>
            <person name="Ward D."/>
            <person name="Feldgarden M."/>
            <person name="Gevers D."/>
            <person name="Sibley C.D."/>
            <person name="Field T.R."/>
            <person name="Grinwis M."/>
            <person name="Eshaghurshan C.S."/>
            <person name="Surette M.G."/>
            <person name="Young S.K."/>
            <person name="Zeng Q."/>
            <person name="Gargeya S."/>
            <person name="Fitzgerald M."/>
            <person name="Haas B."/>
            <person name="Abouelleil A."/>
            <person name="Alvarado L."/>
            <person name="Arachchi H.M."/>
            <person name="Berlin A."/>
            <person name="Brown A."/>
            <person name="Chapman S.B."/>
            <person name="Chen Z."/>
            <person name="Dunbar C."/>
            <person name="Freedman E."/>
            <person name="Gearin G."/>
            <person name="Goldberg J."/>
            <person name="Griggs A."/>
            <person name="Gujja S."/>
            <person name="Heiman D."/>
            <person name="Howarth C."/>
            <person name="Larson L."/>
            <person name="Lui A."/>
            <person name="MacDonald P.J.P."/>
            <person name="Montmayeur A."/>
            <person name="Murphy C."/>
            <person name="Neiman D."/>
            <person name="Pearson M."/>
            <person name="Priest M."/>
            <person name="Roberts A."/>
            <person name="Saif S."/>
            <person name="Shea T."/>
            <person name="Shenoy N."/>
            <person name="Sisk P."/>
            <person name="Stolte C."/>
            <person name="Sykes S."/>
            <person name="Wortman J."/>
            <person name="Nusbaum C."/>
            <person name="Birren B."/>
        </authorList>
    </citation>
    <scope>NUCLEOTIDE SEQUENCE [LARGE SCALE GENOMIC DNA]</scope>
    <source>
        <strain evidence="9">ATCC 700633</strain>
    </source>
</reference>
<feature type="domain" description="Isochorismatase-like" evidence="8">
    <location>
        <begin position="4"/>
        <end position="168"/>
    </location>
</feature>
<dbReference type="Proteomes" id="UP000002939">
    <property type="component" value="Unassembled WGS sequence"/>
</dbReference>
<keyword evidence="10" id="KW-1185">Reference proteome</keyword>
<sequence>MTDILVVVDMQKDFVDGVLGTKEAVAIVPNVASTIREFSGKVFYTLDTHHENYLETEEGKKLPVIHCVKGTPGWKLDATVQEALLEKEAVGVEKPTFGSTALMELLKEVPSISSITFLGLCTDICIISNVLLAKANFPEVPINVYSTTCAGVTPQSHQQALEAMKMCQINVVE</sequence>
<evidence type="ECO:0000256" key="5">
    <source>
        <dbReference type="ARBA" id="ARBA00037900"/>
    </source>
</evidence>
<comment type="caution">
    <text evidence="9">The sequence shown here is derived from an EMBL/GenBank/DDBJ whole genome shotgun (WGS) entry which is preliminary data.</text>
</comment>
<dbReference type="RefSeq" id="WP_006702443.1">
    <property type="nucleotide sequence ID" value="NZ_KI391971.1"/>
</dbReference>
<evidence type="ECO:0000256" key="6">
    <source>
        <dbReference type="ARBA" id="ARBA00039017"/>
    </source>
</evidence>
<evidence type="ECO:0000256" key="2">
    <source>
        <dbReference type="ARBA" id="ARBA00022642"/>
    </source>
</evidence>
<evidence type="ECO:0000259" key="8">
    <source>
        <dbReference type="Pfam" id="PF00857"/>
    </source>
</evidence>
<comment type="pathway">
    <text evidence="5">Cofactor biosynthesis; nicotinate biosynthesis; nicotinate from nicotinamide: step 1/1.</text>
</comment>
<comment type="similarity">
    <text evidence="1">Belongs to the isochorismatase family.</text>
</comment>
<keyword evidence="2" id="KW-0662">Pyridine nucleotide biosynthesis</keyword>
<evidence type="ECO:0000256" key="3">
    <source>
        <dbReference type="ARBA" id="ARBA00022723"/>
    </source>
</evidence>
<dbReference type="GO" id="GO:0046872">
    <property type="term" value="F:metal ion binding"/>
    <property type="evidence" value="ECO:0007669"/>
    <property type="project" value="UniProtKB-KW"/>
</dbReference>
<dbReference type="HOGENOM" id="CLU_068979_12_0_9"/>